<reference evidence="1" key="1">
    <citation type="submission" date="2019-08" db="EMBL/GenBank/DDBJ databases">
        <authorList>
            <person name="Kucharzyk K."/>
            <person name="Murdoch R.W."/>
            <person name="Higgins S."/>
            <person name="Loffler F."/>
        </authorList>
    </citation>
    <scope>NUCLEOTIDE SEQUENCE</scope>
</reference>
<accession>A0A645CIQ9</accession>
<dbReference type="AlphaFoldDB" id="A0A645CIQ9"/>
<name>A0A645CIQ9_9ZZZZ</name>
<proteinExistence type="predicted"/>
<organism evidence="1">
    <name type="scientific">bioreactor metagenome</name>
    <dbReference type="NCBI Taxonomy" id="1076179"/>
    <lineage>
        <taxon>unclassified sequences</taxon>
        <taxon>metagenomes</taxon>
        <taxon>ecological metagenomes</taxon>
    </lineage>
</organism>
<sequence length="195" mass="21062">MARKQLTQLVVRIFLAGFQNLHGGENEAGGAETALNGGLVHKGLLNVGQLAVGAQKALQRADGLAIRPDRKVYAGVKRLAVDEDVARAAFAHLAALFHRGHAKVVAEHIRQRRPRVHHPLDLFAVEGEADGFILHHMLFHHSAPPASRTLSINPRLALSTAMCSRKSRLARQLSLGLISSFTAWANRSANSSDTG</sequence>
<comment type="caution">
    <text evidence="1">The sequence shown here is derived from an EMBL/GenBank/DDBJ whole genome shotgun (WGS) entry which is preliminary data.</text>
</comment>
<protein>
    <submittedName>
        <fullName evidence="1">Uncharacterized protein</fullName>
    </submittedName>
</protein>
<gene>
    <name evidence="1" type="ORF">SDC9_123834</name>
</gene>
<evidence type="ECO:0000313" key="1">
    <source>
        <dbReference type="EMBL" id="MPM76835.1"/>
    </source>
</evidence>
<dbReference type="EMBL" id="VSSQ01027534">
    <property type="protein sequence ID" value="MPM76835.1"/>
    <property type="molecule type" value="Genomic_DNA"/>
</dbReference>